<keyword evidence="6 11" id="KW-1133">Transmembrane helix</keyword>
<dbReference type="InterPro" id="IPR011161">
    <property type="entry name" value="MHC_I-like_Ag-recog"/>
</dbReference>
<dbReference type="InterPro" id="IPR001039">
    <property type="entry name" value="MHC_I_a_a1/a2"/>
</dbReference>
<organism evidence="13 14">
    <name type="scientific">Alligator mississippiensis</name>
    <name type="common">American alligator</name>
    <dbReference type="NCBI Taxonomy" id="8496"/>
    <lineage>
        <taxon>Eukaryota</taxon>
        <taxon>Metazoa</taxon>
        <taxon>Chordata</taxon>
        <taxon>Craniata</taxon>
        <taxon>Vertebrata</taxon>
        <taxon>Euteleostomi</taxon>
        <taxon>Archelosauria</taxon>
        <taxon>Archosauria</taxon>
        <taxon>Crocodylia</taxon>
        <taxon>Alligatoridae</taxon>
        <taxon>Alligatorinae</taxon>
        <taxon>Alligator</taxon>
    </lineage>
</organism>
<evidence type="ECO:0000256" key="5">
    <source>
        <dbReference type="ARBA" id="ARBA00022859"/>
    </source>
</evidence>
<dbReference type="Pfam" id="PF00129">
    <property type="entry name" value="MHC_I"/>
    <property type="match status" value="1"/>
</dbReference>
<dbReference type="InterPro" id="IPR050208">
    <property type="entry name" value="MHC_class-I_related"/>
</dbReference>
<dbReference type="GO" id="GO:0006955">
    <property type="term" value="P:immune response"/>
    <property type="evidence" value="ECO:0007669"/>
    <property type="project" value="TreeGrafter"/>
</dbReference>
<dbReference type="InterPro" id="IPR011162">
    <property type="entry name" value="MHC_I/II-like_Ag-recog"/>
</dbReference>
<evidence type="ECO:0000256" key="3">
    <source>
        <dbReference type="ARBA" id="ARBA00022692"/>
    </source>
</evidence>
<keyword evidence="3 11" id="KW-0812">Transmembrane</keyword>
<feature type="domain" description="Ig-like" evidence="12">
    <location>
        <begin position="177"/>
        <end position="263"/>
    </location>
</feature>
<dbReference type="PROSITE" id="PS00290">
    <property type="entry name" value="IG_MHC"/>
    <property type="match status" value="1"/>
</dbReference>
<dbReference type="Gene3D" id="2.60.40.10">
    <property type="entry name" value="Immunoglobulins"/>
    <property type="match status" value="1"/>
</dbReference>
<keyword evidence="8" id="KW-1015">Disulfide bond</keyword>
<evidence type="ECO:0000256" key="11">
    <source>
        <dbReference type="SAM" id="Phobius"/>
    </source>
</evidence>
<proteinExistence type="inferred from homology"/>
<dbReference type="Gene3D" id="3.30.500.10">
    <property type="entry name" value="MHC class I-like antigen recognition-like"/>
    <property type="match status" value="1"/>
</dbReference>
<dbReference type="PANTHER" id="PTHR16675">
    <property type="entry name" value="MHC CLASS I-RELATED"/>
    <property type="match status" value="1"/>
</dbReference>
<evidence type="ECO:0000256" key="1">
    <source>
        <dbReference type="ARBA" id="ARBA00004479"/>
    </source>
</evidence>
<reference evidence="13 14" key="1">
    <citation type="journal article" date="2012" name="Genome Biol.">
        <title>Sequencing three crocodilian genomes to illuminate the evolution of archosaurs and amniotes.</title>
        <authorList>
            <person name="St John J.A."/>
            <person name="Braun E.L."/>
            <person name="Isberg S.R."/>
            <person name="Miles L.G."/>
            <person name="Chong A.Y."/>
            <person name="Gongora J."/>
            <person name="Dalzell P."/>
            <person name="Moran C."/>
            <person name="Bed'hom B."/>
            <person name="Abzhanov A."/>
            <person name="Burgess S.C."/>
            <person name="Cooksey A.M."/>
            <person name="Castoe T.A."/>
            <person name="Crawford N.G."/>
            <person name="Densmore L.D."/>
            <person name="Drew J.C."/>
            <person name="Edwards S.V."/>
            <person name="Faircloth B.C."/>
            <person name="Fujita M.K."/>
            <person name="Greenwold M.J."/>
            <person name="Hoffmann F.G."/>
            <person name="Howard J.M."/>
            <person name="Iguchi T."/>
            <person name="Janes D.E."/>
            <person name="Khan S.Y."/>
            <person name="Kohno S."/>
            <person name="de Koning A.J."/>
            <person name="Lance S.L."/>
            <person name="McCarthy F.M."/>
            <person name="McCormack J.E."/>
            <person name="Merchant M.E."/>
            <person name="Peterson D.G."/>
            <person name="Pollock D.D."/>
            <person name="Pourmand N."/>
            <person name="Raney B.J."/>
            <person name="Roessler K.A."/>
            <person name="Sanford J.R."/>
            <person name="Sawyer R.H."/>
            <person name="Schmidt C.J."/>
            <person name="Triplett E.W."/>
            <person name="Tuberville T.D."/>
            <person name="Venegas-Anaya M."/>
            <person name="Howard J.T."/>
            <person name="Jarvis E.D."/>
            <person name="Guillette L.J.Jr."/>
            <person name="Glenn T.C."/>
            <person name="Green R.E."/>
            <person name="Ray D.A."/>
        </authorList>
    </citation>
    <scope>NUCLEOTIDE SEQUENCE [LARGE SCALE GENOMIC DNA]</scope>
    <source>
        <strain evidence="13">KSC_2009_1</strain>
    </source>
</reference>
<keyword evidence="14" id="KW-1185">Reference proteome</keyword>
<dbReference type="PROSITE" id="PS50835">
    <property type="entry name" value="IG_LIKE"/>
    <property type="match status" value="1"/>
</dbReference>
<dbReference type="SMART" id="SM00407">
    <property type="entry name" value="IGc1"/>
    <property type="match status" value="1"/>
</dbReference>
<keyword evidence="7 11" id="KW-0472">Membrane</keyword>
<evidence type="ECO:0000256" key="4">
    <source>
        <dbReference type="ARBA" id="ARBA00022729"/>
    </source>
</evidence>
<keyword evidence="4" id="KW-0732">Signal</keyword>
<evidence type="ECO:0000256" key="7">
    <source>
        <dbReference type="ARBA" id="ARBA00023136"/>
    </source>
</evidence>
<dbReference type="Pfam" id="PF07654">
    <property type="entry name" value="C1-set"/>
    <property type="match status" value="1"/>
</dbReference>
<dbReference type="InterPro" id="IPR036179">
    <property type="entry name" value="Ig-like_dom_sf"/>
</dbReference>
<comment type="caution">
    <text evidence="13">The sequence shown here is derived from an EMBL/GenBank/DDBJ whole genome shotgun (WGS) entry which is preliminary data.</text>
</comment>
<keyword evidence="5" id="KW-0391">Immunity</keyword>
<dbReference type="AlphaFoldDB" id="A0A151NB89"/>
<evidence type="ECO:0000256" key="2">
    <source>
        <dbReference type="ARBA" id="ARBA00022451"/>
    </source>
</evidence>
<evidence type="ECO:0000259" key="12">
    <source>
        <dbReference type="PROSITE" id="PS50835"/>
    </source>
</evidence>
<gene>
    <name evidence="13" type="ORF">Y1Q_0016788</name>
</gene>
<evidence type="ECO:0000313" key="13">
    <source>
        <dbReference type="EMBL" id="KYO34104.1"/>
    </source>
</evidence>
<feature type="transmembrane region" description="Helical" evidence="11">
    <location>
        <begin position="275"/>
        <end position="297"/>
    </location>
</feature>
<dbReference type="SUPFAM" id="SSF54452">
    <property type="entry name" value="MHC antigen-recognition domain"/>
    <property type="match status" value="1"/>
</dbReference>
<dbReference type="InterPro" id="IPR003006">
    <property type="entry name" value="Ig/MHC_CS"/>
</dbReference>
<accession>A0A151NB89</accession>
<dbReference type="PANTHER" id="PTHR16675:SF242">
    <property type="entry name" value="MAJOR HISTOCOMPATIBILITY COMPLEX CLASS I-RELATED GENE PROTEIN"/>
    <property type="match status" value="1"/>
</dbReference>
<dbReference type="GO" id="GO:0002474">
    <property type="term" value="P:antigen processing and presentation of peptide antigen via MHC class I"/>
    <property type="evidence" value="ECO:0007669"/>
    <property type="project" value="UniProtKB-KW"/>
</dbReference>
<sequence length="337" mass="37559">MAGPHHLDILVTGADEEDGTHNYFMIAKVDDLCLPSITATPDPLRSSHRLRYFYTGVSEPGPGMPEFVTVGYVDDQLFTHYDSETRRTQTRVDWMKQEGLEYWDRMNQIMRAWQERFRVDLSTLQERYNQTGGCHTLQFMYGCELGKNDTPGGDFQYGYDGGDFLRYDLKTQSWTAPKAQVSSKPSQDGLTTLSCRVHGFYPRDISVVWLKNGVAQPQETSRSGVVPNGDGTYQTWATIEIKPSSNHDYTCSAEHVSLGAALRVAWDKSRTESNLMLIVGIITAVVFVIAVMGAALYCRTPPSAGGNVWQDTKQHLPVKAQTALRAAMAPTPASNIT</sequence>
<evidence type="ECO:0000256" key="8">
    <source>
        <dbReference type="ARBA" id="ARBA00023157"/>
    </source>
</evidence>
<keyword evidence="2" id="KW-0490">MHC I</keyword>
<dbReference type="FunFam" id="2.60.40.10:FF:000204">
    <property type="entry name" value="Major histocompatibility complex, class I-related protein"/>
    <property type="match status" value="1"/>
</dbReference>
<dbReference type="GO" id="GO:0005615">
    <property type="term" value="C:extracellular space"/>
    <property type="evidence" value="ECO:0007669"/>
    <property type="project" value="TreeGrafter"/>
</dbReference>
<dbReference type="InterPro" id="IPR037055">
    <property type="entry name" value="MHC_I-like_Ag-recog_sf"/>
</dbReference>
<evidence type="ECO:0000256" key="6">
    <source>
        <dbReference type="ARBA" id="ARBA00022989"/>
    </source>
</evidence>
<dbReference type="EMBL" id="AKHW03003605">
    <property type="protein sequence ID" value="KYO34104.1"/>
    <property type="molecule type" value="Genomic_DNA"/>
</dbReference>
<dbReference type="Proteomes" id="UP000050525">
    <property type="component" value="Unassembled WGS sequence"/>
</dbReference>
<evidence type="ECO:0000256" key="10">
    <source>
        <dbReference type="RuleBase" id="RU004439"/>
    </source>
</evidence>
<evidence type="ECO:0000313" key="14">
    <source>
        <dbReference type="Proteomes" id="UP000050525"/>
    </source>
</evidence>
<comment type="subcellular location">
    <subcellularLocation>
        <location evidence="1">Membrane</location>
        <topology evidence="1">Single-pass type I membrane protein</topology>
    </subcellularLocation>
</comment>
<dbReference type="SUPFAM" id="SSF48726">
    <property type="entry name" value="Immunoglobulin"/>
    <property type="match status" value="1"/>
</dbReference>
<protein>
    <recommendedName>
        <fullName evidence="12">Ig-like domain-containing protein</fullName>
    </recommendedName>
</protein>
<dbReference type="PRINTS" id="PR01638">
    <property type="entry name" value="MHCCLASSI"/>
</dbReference>
<dbReference type="InterPro" id="IPR013783">
    <property type="entry name" value="Ig-like_fold"/>
</dbReference>
<keyword evidence="9" id="KW-0325">Glycoprotein</keyword>
<dbReference type="GO" id="GO:0042612">
    <property type="term" value="C:MHC class I protein complex"/>
    <property type="evidence" value="ECO:0007669"/>
    <property type="project" value="UniProtKB-KW"/>
</dbReference>
<dbReference type="InterPro" id="IPR007110">
    <property type="entry name" value="Ig-like_dom"/>
</dbReference>
<dbReference type="STRING" id="8496.A0A151NB89"/>
<evidence type="ECO:0000256" key="9">
    <source>
        <dbReference type="ARBA" id="ARBA00023180"/>
    </source>
</evidence>
<name>A0A151NB89_ALLMI</name>
<comment type="similarity">
    <text evidence="10">Belongs to the MHC class I family.</text>
</comment>
<dbReference type="GO" id="GO:0009897">
    <property type="term" value="C:external side of plasma membrane"/>
    <property type="evidence" value="ECO:0007669"/>
    <property type="project" value="TreeGrafter"/>
</dbReference>
<dbReference type="InterPro" id="IPR003597">
    <property type="entry name" value="Ig_C1-set"/>
</dbReference>
<dbReference type="FunFam" id="3.30.500.10:FF:000001">
    <property type="entry name" value="H-2 class I histocompatibility antigen, alpha chain"/>
    <property type="match status" value="1"/>
</dbReference>